<dbReference type="HOGENOM" id="CLU_062263_1_0_1"/>
<dbReference type="PANTHER" id="PTHR33657:SF8">
    <property type="entry name" value="DOMAIN PROTEIN, PUTATIVE (AFU_ORTHOLOGUE AFUA_5G00600)-RELATED"/>
    <property type="match status" value="1"/>
</dbReference>
<evidence type="ECO:0000256" key="4">
    <source>
        <dbReference type="ARBA" id="ARBA00023026"/>
    </source>
</evidence>
<dbReference type="STRING" id="164328.H3GAZ6"/>
<dbReference type="GO" id="GO:0005576">
    <property type="term" value="C:extracellular region"/>
    <property type="evidence" value="ECO:0007669"/>
    <property type="project" value="UniProtKB-SubCell"/>
</dbReference>
<dbReference type="Pfam" id="PF05630">
    <property type="entry name" value="NPP1"/>
    <property type="match status" value="1"/>
</dbReference>
<dbReference type="InterPro" id="IPR008701">
    <property type="entry name" value="NPP1"/>
</dbReference>
<evidence type="ECO:0008006" key="8">
    <source>
        <dbReference type="Google" id="ProtNLM"/>
    </source>
</evidence>
<keyword evidence="7" id="KW-1185">Reference proteome</keyword>
<protein>
    <recommendedName>
        <fullName evidence="8">Necrosis inducing-like protein NPP1 type</fullName>
    </recommendedName>
</protein>
<name>H3GAZ6_PHYRM</name>
<accession>H3GAZ6</accession>
<evidence type="ECO:0000313" key="6">
    <source>
        <dbReference type="EnsemblProtists" id="Phyra72390"/>
    </source>
</evidence>
<dbReference type="EnsemblProtists" id="Phyra72390">
    <property type="protein sequence ID" value="Phyra72390"/>
    <property type="gene ID" value="Phyra72390"/>
</dbReference>
<keyword evidence="4" id="KW-0843">Virulence</keyword>
<comment type="subcellular location">
    <subcellularLocation>
        <location evidence="1">Secreted</location>
    </subcellularLocation>
</comment>
<feature type="chain" id="PRO_5003587211" description="Necrosis inducing-like protein NPP1 type" evidence="5">
    <location>
        <begin position="22"/>
        <end position="237"/>
    </location>
</feature>
<feature type="signal peptide" evidence="5">
    <location>
        <begin position="1"/>
        <end position="21"/>
    </location>
</feature>
<dbReference type="InParanoid" id="H3GAZ6"/>
<organism evidence="6 7">
    <name type="scientific">Phytophthora ramorum</name>
    <name type="common">Sudden oak death agent</name>
    <dbReference type="NCBI Taxonomy" id="164328"/>
    <lineage>
        <taxon>Eukaryota</taxon>
        <taxon>Sar</taxon>
        <taxon>Stramenopiles</taxon>
        <taxon>Oomycota</taxon>
        <taxon>Peronosporomycetes</taxon>
        <taxon>Peronosporales</taxon>
        <taxon>Peronosporaceae</taxon>
        <taxon>Phytophthora</taxon>
    </lineage>
</organism>
<evidence type="ECO:0000256" key="2">
    <source>
        <dbReference type="ARBA" id="ARBA00009520"/>
    </source>
</evidence>
<keyword evidence="3" id="KW-0964">Secreted</keyword>
<dbReference type="OMA" id="SAIMYAW"/>
<dbReference type="AlphaFoldDB" id="H3GAZ6"/>
<reference evidence="7" key="1">
    <citation type="journal article" date="2006" name="Science">
        <title>Phytophthora genome sequences uncover evolutionary origins and mechanisms of pathogenesis.</title>
        <authorList>
            <person name="Tyler B.M."/>
            <person name="Tripathy S."/>
            <person name="Zhang X."/>
            <person name="Dehal P."/>
            <person name="Jiang R.H."/>
            <person name="Aerts A."/>
            <person name="Arredondo F.D."/>
            <person name="Baxter L."/>
            <person name="Bensasson D."/>
            <person name="Beynon J.L."/>
            <person name="Chapman J."/>
            <person name="Damasceno C.M."/>
            <person name="Dorrance A.E."/>
            <person name="Dou D."/>
            <person name="Dickerman A.W."/>
            <person name="Dubchak I.L."/>
            <person name="Garbelotto M."/>
            <person name="Gijzen M."/>
            <person name="Gordon S.G."/>
            <person name="Govers F."/>
            <person name="Grunwald N.J."/>
            <person name="Huang W."/>
            <person name="Ivors K.L."/>
            <person name="Jones R.W."/>
            <person name="Kamoun S."/>
            <person name="Krampis K."/>
            <person name="Lamour K.H."/>
            <person name="Lee M.K."/>
            <person name="McDonald W.H."/>
            <person name="Medina M."/>
            <person name="Meijer H.J."/>
            <person name="Nordberg E.K."/>
            <person name="Maclean D.J."/>
            <person name="Ospina-Giraldo M.D."/>
            <person name="Morris P.F."/>
            <person name="Phuntumart V."/>
            <person name="Putnam N.H."/>
            <person name="Rash S."/>
            <person name="Rose J.K."/>
            <person name="Sakihama Y."/>
            <person name="Salamov A.A."/>
            <person name="Savidor A."/>
            <person name="Scheuring C.F."/>
            <person name="Smith B.M."/>
            <person name="Sobral B.W."/>
            <person name="Terry A."/>
            <person name="Torto-Alalibo T.A."/>
            <person name="Win J."/>
            <person name="Xu Z."/>
            <person name="Zhang H."/>
            <person name="Grigoriev I.V."/>
            <person name="Rokhsar D.S."/>
            <person name="Boore J.L."/>
        </authorList>
    </citation>
    <scope>NUCLEOTIDE SEQUENCE [LARGE SCALE GENOMIC DNA]</scope>
    <source>
        <strain evidence="7">Pr102</strain>
    </source>
</reference>
<reference evidence="6" key="2">
    <citation type="submission" date="2015-06" db="UniProtKB">
        <authorList>
            <consortium name="EnsemblProtists"/>
        </authorList>
    </citation>
    <scope>IDENTIFICATION</scope>
    <source>
        <strain evidence="6">Pr102</strain>
    </source>
</reference>
<evidence type="ECO:0000313" key="7">
    <source>
        <dbReference type="Proteomes" id="UP000005238"/>
    </source>
</evidence>
<dbReference type="EMBL" id="DS566399">
    <property type="status" value="NOT_ANNOTATED_CDS"/>
    <property type="molecule type" value="Genomic_DNA"/>
</dbReference>
<sequence>MNIGRFFIVVTVALFSIKADSIDHDKVQPFPQPQPVTISEKAGVKFKPKLFIQEGCVSYPAVNAAGEPSGGLKGTGDDSGCKLPSLGSQVYGRAEWYNDVWAIMYAWYFPKGFWDKCPYWRHDWSNVVVWIDNPDVETSKVLGLSLSTSENKYGHKYAPAESIRNGTTPMLYRYLPSFGSAGLNTYVDLGQFQGLIMWDQLADAARAALNDQDNFGRTEVPISDDHFPEHLEKAWPF</sequence>
<evidence type="ECO:0000256" key="3">
    <source>
        <dbReference type="ARBA" id="ARBA00022525"/>
    </source>
</evidence>
<dbReference type="Proteomes" id="UP000005238">
    <property type="component" value="Unassembled WGS sequence"/>
</dbReference>
<evidence type="ECO:0000256" key="1">
    <source>
        <dbReference type="ARBA" id="ARBA00004613"/>
    </source>
</evidence>
<proteinExistence type="inferred from homology"/>
<evidence type="ECO:0000256" key="5">
    <source>
        <dbReference type="SAM" id="SignalP"/>
    </source>
</evidence>
<dbReference type="PIRSF" id="PIRSF029958">
    <property type="entry name" value="Necrosis-inducing_protein"/>
    <property type="match status" value="1"/>
</dbReference>
<comment type="similarity">
    <text evidence="2">Belongs to the Necrosis inducing protein (NPP1) family.</text>
</comment>
<dbReference type="PANTHER" id="PTHR33657">
    <property type="entry name" value="DOMAIN PROTEIN, PUTATIVE (AFU_ORTHOLOGUE AFUA_5G00600)-RELATED"/>
    <property type="match status" value="1"/>
</dbReference>
<keyword evidence="5" id="KW-0732">Signal</keyword>